<protein>
    <recommendedName>
        <fullName evidence="2">Zinc finger CHC2-type domain-containing protein</fullName>
    </recommendedName>
</protein>
<reference evidence="1" key="1">
    <citation type="submission" date="2019-08" db="EMBL/GenBank/DDBJ databases">
        <authorList>
            <person name="Kucharzyk K."/>
            <person name="Murdoch R.W."/>
            <person name="Higgins S."/>
            <person name="Loffler F."/>
        </authorList>
    </citation>
    <scope>NUCLEOTIDE SEQUENCE</scope>
</reference>
<dbReference type="SUPFAM" id="SSF57783">
    <property type="entry name" value="Zinc beta-ribbon"/>
    <property type="match status" value="1"/>
</dbReference>
<dbReference type="Gene3D" id="3.90.580.10">
    <property type="entry name" value="Zinc finger, CHC2-type domain"/>
    <property type="match status" value="1"/>
</dbReference>
<dbReference type="GO" id="GO:0008270">
    <property type="term" value="F:zinc ion binding"/>
    <property type="evidence" value="ECO:0007669"/>
    <property type="project" value="InterPro"/>
</dbReference>
<dbReference type="AlphaFoldDB" id="A0A644Z1A0"/>
<sequence>MNNGATVEEFKKAQVRLIDYFNSDEAVKTPERVMRVPDFYWCKDINNRYMCKVIEYNDDRYNIKGILEISPECEQEYKLNRTPKINSAKFSKPIICRQENVDLIRKGDVEGLQKVLFGDSVVMQKVPTIEKDYISSSIVGTNQNNKLIFSNRDNFYNYIKQQIDLIEFLGVDNDKFNCIFHEENNPSASIFINEETGHYLYKCHSHNCDFETGSIIEVVQKLRKCDIPQAINFIKRVYGLEISETEWQINEKSVLKGNIQYLESGQLQEQYPTLYKRIRNYIPILIKFNEIALKYVYDEPVKGTDKVIFFSSVRYICKHLKNADVSDTNSRINLLVFLGLVVKLDENSIPKGMLEKSKEQTRLKKQKNDVTYYLIPQYTDELLQEAENYAVLFKERNMTIKGWSRELVIRTFGEEVADRVFPQFKGRPLSDESEEFAWEFDKLVLNLIEVKGYATEREVTLQLKGSKSITEQRIKKVLQETLDKYNLVRVRAGKELKKKYGIKSSGSPSIIVKNQSSIIIINSYTKNDKDRHDFGSCSLRAVIVVGIDTIKVSA</sequence>
<proteinExistence type="predicted"/>
<evidence type="ECO:0008006" key="2">
    <source>
        <dbReference type="Google" id="ProtNLM"/>
    </source>
</evidence>
<gene>
    <name evidence="1" type="ORF">SDC9_81085</name>
</gene>
<dbReference type="EMBL" id="VSSQ01006994">
    <property type="protein sequence ID" value="MPM34502.1"/>
    <property type="molecule type" value="Genomic_DNA"/>
</dbReference>
<organism evidence="1">
    <name type="scientific">bioreactor metagenome</name>
    <dbReference type="NCBI Taxonomy" id="1076179"/>
    <lineage>
        <taxon>unclassified sequences</taxon>
        <taxon>metagenomes</taxon>
        <taxon>ecological metagenomes</taxon>
    </lineage>
</organism>
<evidence type="ECO:0000313" key="1">
    <source>
        <dbReference type="EMBL" id="MPM34502.1"/>
    </source>
</evidence>
<dbReference type="InterPro" id="IPR036977">
    <property type="entry name" value="DNA_primase_Znf_CHC2"/>
</dbReference>
<comment type="caution">
    <text evidence="1">The sequence shown here is derived from an EMBL/GenBank/DDBJ whole genome shotgun (WGS) entry which is preliminary data.</text>
</comment>
<dbReference type="GO" id="GO:0006260">
    <property type="term" value="P:DNA replication"/>
    <property type="evidence" value="ECO:0007669"/>
    <property type="project" value="InterPro"/>
</dbReference>
<accession>A0A644Z1A0</accession>
<dbReference type="GO" id="GO:0003677">
    <property type="term" value="F:DNA binding"/>
    <property type="evidence" value="ECO:0007669"/>
    <property type="project" value="InterPro"/>
</dbReference>
<name>A0A644Z1A0_9ZZZZ</name>